<dbReference type="InterPro" id="IPR000924">
    <property type="entry name" value="Glu/Gln-tRNA-synth"/>
</dbReference>
<keyword evidence="7 10" id="KW-0030">Aminoacyl-tRNA synthetase</keyword>
<dbReference type="Pfam" id="PF03950">
    <property type="entry name" value="tRNA-synt_1c_C"/>
    <property type="match status" value="1"/>
</dbReference>
<dbReference type="PANTHER" id="PTHR43097:SF5">
    <property type="entry name" value="GLUTAMATE--TRNA LIGASE"/>
    <property type="match status" value="1"/>
</dbReference>
<sequence length="543" mass="63245">MENHSNFIKTIIETDLENKKHDQIITRFPPEPNGHLHIGHARAIITDFESATAYGGYTNLRFDDTNPVKEDESYVQAIIKDIKWLGYEPAQILYASNYFDEMYDRAVILIKKGLAYVDHQSIEEIQNTRGNINQPGKPSPYRNRSVEENLSLFEDMRNGKFEEGTCVLRAKIDMESPNMNMRDPVIYRISFAYHHNTKDKWCIYPMYDYAHPIEDAIEGITHSLCSLEFEDHRPLYDWVVKETEMPKIPRQIEFGRLNIENTVLSKRFLRAIVEDHKVRGWDDPRMPTIAGMRRRGYTAHAIKNFILSTGLSKINSTVSINMLEAAVRDDLQDVAYRAMAVLDPLKVTITNYPDDQIEYLETDYHPDKPEMGKRNIPFAKHLYIEKEDFVLTKPNKKYKRLALGIEVRLFHAYFIKANEVKYDDQGNIIEVLVTYDPITKSGSGFDDRKPNGTIHFVEASTAQKATFNFFDAMIIGDDSMELLDRFNDDSWHVKQGYVEHDLINFKPQDKFQFIRNGYFNVDDDSTKDHLVFNEIVQLRSSYK</sequence>
<keyword evidence="15" id="KW-1185">Reference proteome</keyword>
<dbReference type="PANTHER" id="PTHR43097">
    <property type="entry name" value="GLUTAMINE-TRNA LIGASE"/>
    <property type="match status" value="1"/>
</dbReference>
<evidence type="ECO:0000256" key="1">
    <source>
        <dbReference type="ARBA" id="ARBA00012836"/>
    </source>
</evidence>
<evidence type="ECO:0000259" key="11">
    <source>
        <dbReference type="Pfam" id="PF00749"/>
    </source>
</evidence>
<keyword evidence="2" id="KW-0963">Cytoplasm</keyword>
<dbReference type="PROSITE" id="PS00178">
    <property type="entry name" value="AA_TRNA_LIGASE_I"/>
    <property type="match status" value="1"/>
</dbReference>
<evidence type="ECO:0000256" key="2">
    <source>
        <dbReference type="ARBA" id="ARBA00022490"/>
    </source>
</evidence>
<dbReference type="GO" id="GO:0004819">
    <property type="term" value="F:glutamine-tRNA ligase activity"/>
    <property type="evidence" value="ECO:0007669"/>
    <property type="project" value="UniProtKB-UniRule"/>
</dbReference>
<evidence type="ECO:0000256" key="6">
    <source>
        <dbReference type="ARBA" id="ARBA00022917"/>
    </source>
</evidence>
<dbReference type="Proteomes" id="UP000620133">
    <property type="component" value="Chromosome"/>
</dbReference>
<evidence type="ECO:0000256" key="5">
    <source>
        <dbReference type="ARBA" id="ARBA00022840"/>
    </source>
</evidence>
<evidence type="ECO:0000259" key="12">
    <source>
        <dbReference type="Pfam" id="PF03950"/>
    </source>
</evidence>
<dbReference type="Gene3D" id="2.40.240.10">
    <property type="entry name" value="Ribosomal Protein L25, Chain P"/>
    <property type="match status" value="2"/>
</dbReference>
<evidence type="ECO:0000256" key="3">
    <source>
        <dbReference type="ARBA" id="ARBA00022598"/>
    </source>
</evidence>
<organism evidence="14 15">
    <name type="scientific">Mariniplasma anaerobium</name>
    <dbReference type="NCBI Taxonomy" id="2735436"/>
    <lineage>
        <taxon>Bacteria</taxon>
        <taxon>Bacillati</taxon>
        <taxon>Mycoplasmatota</taxon>
        <taxon>Mollicutes</taxon>
        <taxon>Acholeplasmatales</taxon>
        <taxon>Acholeplasmataceae</taxon>
        <taxon>Mariniplasma</taxon>
    </lineage>
</organism>
<comment type="catalytic activity">
    <reaction evidence="8">
        <text>tRNA(Gln) + L-glutamine + ATP = L-glutaminyl-tRNA(Gln) + AMP + diphosphate</text>
        <dbReference type="Rhea" id="RHEA:20121"/>
        <dbReference type="Rhea" id="RHEA-COMP:9662"/>
        <dbReference type="Rhea" id="RHEA-COMP:9681"/>
        <dbReference type="ChEBI" id="CHEBI:30616"/>
        <dbReference type="ChEBI" id="CHEBI:33019"/>
        <dbReference type="ChEBI" id="CHEBI:58359"/>
        <dbReference type="ChEBI" id="CHEBI:78442"/>
        <dbReference type="ChEBI" id="CHEBI:78521"/>
        <dbReference type="ChEBI" id="CHEBI:456215"/>
        <dbReference type="EC" id="6.1.1.18"/>
    </reaction>
</comment>
<dbReference type="PRINTS" id="PR00987">
    <property type="entry name" value="TRNASYNTHGLU"/>
</dbReference>
<evidence type="ECO:0000256" key="7">
    <source>
        <dbReference type="ARBA" id="ARBA00023146"/>
    </source>
</evidence>
<evidence type="ECO:0000256" key="9">
    <source>
        <dbReference type="NCBIfam" id="TIGR00440"/>
    </source>
</evidence>
<dbReference type="NCBIfam" id="TIGR00440">
    <property type="entry name" value="glnS"/>
    <property type="match status" value="1"/>
</dbReference>
<proteinExistence type="inferred from homology"/>
<reference evidence="14" key="1">
    <citation type="submission" date="2021-01" db="EMBL/GenBank/DDBJ databases">
        <title>Draft genome sequence of Acholeplasmataceae bacterium strain Mahy22.</title>
        <authorList>
            <person name="Watanabe M."/>
            <person name="Kojima H."/>
            <person name="Fukui M."/>
        </authorList>
    </citation>
    <scope>NUCLEOTIDE SEQUENCE</scope>
    <source>
        <strain evidence="14">Mahy22</strain>
    </source>
</reference>
<dbReference type="Pfam" id="PF00749">
    <property type="entry name" value="tRNA-synt_1c"/>
    <property type="match status" value="1"/>
</dbReference>
<dbReference type="InterPro" id="IPR050132">
    <property type="entry name" value="Gln/Glu-tRNA_Ligase"/>
</dbReference>
<evidence type="ECO:0000256" key="4">
    <source>
        <dbReference type="ARBA" id="ARBA00022741"/>
    </source>
</evidence>
<keyword evidence="6 10" id="KW-0648">Protein biosynthesis</keyword>
<dbReference type="EMBL" id="AP024412">
    <property type="protein sequence ID" value="BCR35157.1"/>
    <property type="molecule type" value="Genomic_DNA"/>
</dbReference>
<evidence type="ECO:0000313" key="15">
    <source>
        <dbReference type="Proteomes" id="UP000620133"/>
    </source>
</evidence>
<dbReference type="InterPro" id="IPR011035">
    <property type="entry name" value="Ribosomal_bL25/Gln-tRNA_synth"/>
</dbReference>
<dbReference type="KEGG" id="manr:MPAN_000500"/>
<comment type="similarity">
    <text evidence="10">Belongs to the class-I aminoacyl-tRNA synthetase family.</text>
</comment>
<feature type="domain" description="Glutamyl/glutaminyl-tRNA synthetase class Ib anti-codon binding" evidence="12">
    <location>
        <begin position="335"/>
        <end position="436"/>
    </location>
</feature>
<dbReference type="InterPro" id="IPR049437">
    <property type="entry name" value="tRNA-synt_1c_C2"/>
</dbReference>
<dbReference type="Gene3D" id="3.40.50.620">
    <property type="entry name" value="HUPs"/>
    <property type="match status" value="1"/>
</dbReference>
<dbReference type="InterPro" id="IPR020058">
    <property type="entry name" value="Glu/Gln-tRNA-synth_Ib_cat-dom"/>
</dbReference>
<dbReference type="SUPFAM" id="SSF50715">
    <property type="entry name" value="Ribosomal protein L25-like"/>
    <property type="match status" value="1"/>
</dbReference>
<feature type="domain" description="Glutamyl/glutaminyl-tRNA synthetase class Ib catalytic" evidence="11">
    <location>
        <begin position="24"/>
        <end position="332"/>
    </location>
</feature>
<protein>
    <recommendedName>
        <fullName evidence="1 9">Glutamine--tRNA ligase</fullName>
        <ecNumber evidence="1 9">6.1.1.18</ecNumber>
    </recommendedName>
</protein>
<dbReference type="Pfam" id="PF20974">
    <property type="entry name" value="tRNA-synt_1c_C2"/>
    <property type="match status" value="1"/>
</dbReference>
<evidence type="ECO:0000256" key="8">
    <source>
        <dbReference type="ARBA" id="ARBA00048270"/>
    </source>
</evidence>
<dbReference type="AlphaFoldDB" id="A0A7U9TH71"/>
<keyword evidence="4 10" id="KW-0547">Nucleotide-binding</keyword>
<keyword evidence="3 10" id="KW-0436">Ligase</keyword>
<dbReference type="SUPFAM" id="SSF52374">
    <property type="entry name" value="Nucleotidylyl transferase"/>
    <property type="match status" value="1"/>
</dbReference>
<dbReference type="NCBIfam" id="NF011291">
    <property type="entry name" value="PRK14703.1"/>
    <property type="match status" value="1"/>
</dbReference>
<dbReference type="FunFam" id="3.40.50.620:FF:000037">
    <property type="entry name" value="Glutamine--tRNA ligase cytoplasmic"/>
    <property type="match status" value="1"/>
</dbReference>
<dbReference type="EC" id="6.1.1.18" evidence="1 9"/>
<dbReference type="GO" id="GO:0005524">
    <property type="term" value="F:ATP binding"/>
    <property type="evidence" value="ECO:0007669"/>
    <property type="project" value="UniProtKB-KW"/>
</dbReference>
<feature type="domain" description="tRNA synthetases class I (E and Q) anti-codon binding" evidence="13">
    <location>
        <begin position="453"/>
        <end position="522"/>
    </location>
</feature>
<dbReference type="GO" id="GO:0005829">
    <property type="term" value="C:cytosol"/>
    <property type="evidence" value="ECO:0007669"/>
    <property type="project" value="TreeGrafter"/>
</dbReference>
<keyword evidence="5 10" id="KW-0067">ATP-binding</keyword>
<dbReference type="InterPro" id="IPR004514">
    <property type="entry name" value="Gln-tRNA-synth"/>
</dbReference>
<evidence type="ECO:0000313" key="14">
    <source>
        <dbReference type="EMBL" id="BCR35157.1"/>
    </source>
</evidence>
<accession>A0A7U9TH71</accession>
<evidence type="ECO:0000256" key="10">
    <source>
        <dbReference type="RuleBase" id="RU363037"/>
    </source>
</evidence>
<dbReference type="GO" id="GO:0006425">
    <property type="term" value="P:glutaminyl-tRNA aminoacylation"/>
    <property type="evidence" value="ECO:0007669"/>
    <property type="project" value="UniProtKB-UniRule"/>
</dbReference>
<dbReference type="InterPro" id="IPR014729">
    <property type="entry name" value="Rossmann-like_a/b/a_fold"/>
</dbReference>
<name>A0A7U9TH71_9MOLU</name>
<dbReference type="InterPro" id="IPR020056">
    <property type="entry name" value="Rbsml_bL25/Gln-tRNA_synth_N"/>
</dbReference>
<dbReference type="InterPro" id="IPR020059">
    <property type="entry name" value="Glu/Gln-tRNA-synth_Ib_codon-bd"/>
</dbReference>
<gene>
    <name evidence="14" type="primary">glnS</name>
    <name evidence="14" type="ORF">MPAN_000500</name>
</gene>
<evidence type="ECO:0000259" key="13">
    <source>
        <dbReference type="Pfam" id="PF20974"/>
    </source>
</evidence>
<dbReference type="InterPro" id="IPR001412">
    <property type="entry name" value="aa-tRNA-synth_I_CS"/>
</dbReference>
<dbReference type="RefSeq" id="WP_176239033.1">
    <property type="nucleotide sequence ID" value="NZ_AP024412.1"/>
</dbReference>